<reference evidence="2" key="1">
    <citation type="submission" date="2016-07" db="EMBL/GenBank/DDBJ databases">
        <authorList>
            <person name="Informatics P."/>
        </authorList>
    </citation>
    <scope>NUCLEOTIDE SEQUENCE</scope>
    <source>
        <strain evidence="2">KSB1_88</strain>
    </source>
</reference>
<organism evidence="2">
    <name type="scientific">Klebsiella pneumoniae</name>
    <dbReference type="NCBI Taxonomy" id="573"/>
    <lineage>
        <taxon>Bacteria</taxon>
        <taxon>Pseudomonadati</taxon>
        <taxon>Pseudomonadota</taxon>
        <taxon>Gammaproteobacteria</taxon>
        <taxon>Enterobacterales</taxon>
        <taxon>Enterobacteriaceae</taxon>
        <taxon>Klebsiella/Raoultella group</taxon>
        <taxon>Klebsiella</taxon>
        <taxon>Klebsiella pneumoniae complex</taxon>
    </lineage>
</organism>
<dbReference type="Gene3D" id="3.40.50.2000">
    <property type="entry name" value="Glycogen Phosphorylase B"/>
    <property type="match status" value="2"/>
</dbReference>
<evidence type="ECO:0000259" key="1">
    <source>
        <dbReference type="Pfam" id="PF13439"/>
    </source>
</evidence>
<sequence length="387" mass="44087">MKILIINTLYYPQKVGGAEISVQLLAESLVNMGHQVRVISLIDDETLRNDVVNGVSCGYYPMPNIYWPYKNGVDISRVKKILWHFNDYLNRRAYDIVLNEVKNFDPDIVHTNNLAGWSVSVWSAAKKCNKKIIHTTRDYYLIHYNSTLFNKGKIQKENAFFVKVLNVFKRVASKKVDGFVGISNFIRQAHINGGFFPSSKKYTIYNSVTKNTENKIIPGNGNGNGNGKKRFGFIGRLTIEKGFDIFCKIAKNYKNDYMFYAAGDYVERDNIYNLAVDSGVNLMGHVTLDLFLSSVDIVILPIKWNEPFGRVVVESILSGKIVITTPVGGISELAEILPNIYLSDNIEKDFISFLDKEKKELTDFQEIRFNAKNIADEYLNAYEDVIM</sequence>
<dbReference type="Pfam" id="PF13692">
    <property type="entry name" value="Glyco_trans_1_4"/>
    <property type="match status" value="1"/>
</dbReference>
<name>A0A1C3T010_KLEPN</name>
<dbReference type="SUPFAM" id="SSF53756">
    <property type="entry name" value="UDP-Glycosyltransferase/glycogen phosphorylase"/>
    <property type="match status" value="1"/>
</dbReference>
<dbReference type="PANTHER" id="PTHR12526">
    <property type="entry name" value="GLYCOSYLTRANSFERASE"/>
    <property type="match status" value="1"/>
</dbReference>
<accession>A0A1C3T010</accession>
<gene>
    <name evidence="2" type="primary">wcuD</name>
    <name evidence="2" type="synonym">KL135_00010</name>
</gene>
<dbReference type="Pfam" id="PF13439">
    <property type="entry name" value="Glyco_transf_4"/>
    <property type="match status" value="1"/>
</dbReference>
<dbReference type="PANTHER" id="PTHR12526:SF630">
    <property type="entry name" value="GLYCOSYLTRANSFERASE"/>
    <property type="match status" value="1"/>
</dbReference>
<protein>
    <submittedName>
        <fullName evidence="2">Glycosyltransferase</fullName>
    </submittedName>
</protein>
<dbReference type="GO" id="GO:0016757">
    <property type="term" value="F:glycosyltransferase activity"/>
    <property type="evidence" value="ECO:0007669"/>
    <property type="project" value="UniProtKB-ARBA"/>
</dbReference>
<feature type="domain" description="Glycosyltransferase subfamily 4-like N-terminal" evidence="1">
    <location>
        <begin position="15"/>
        <end position="208"/>
    </location>
</feature>
<proteinExistence type="predicted"/>
<dbReference type="AlphaFoldDB" id="A0A1C3T010"/>
<keyword evidence="2" id="KW-0808">Transferase</keyword>
<dbReference type="InterPro" id="IPR028098">
    <property type="entry name" value="Glyco_trans_4-like_N"/>
</dbReference>
<evidence type="ECO:0000313" key="2">
    <source>
        <dbReference type="EMBL" id="SCA95882.1"/>
    </source>
</evidence>
<dbReference type="EMBL" id="LT603711">
    <property type="protein sequence ID" value="SCA95882.1"/>
    <property type="molecule type" value="Genomic_DNA"/>
</dbReference>
<dbReference type="CDD" id="cd03823">
    <property type="entry name" value="GT4_ExpE7-like"/>
    <property type="match status" value="1"/>
</dbReference>
<reference evidence="2" key="2">
    <citation type="submission" date="2016-08" db="EMBL/GenBank/DDBJ databases">
        <title>Klebsiella loci capsule.</title>
        <authorList>
            <person name="Holt K.E."/>
            <person name="Thomson N.R."/>
        </authorList>
    </citation>
    <scope>NUCLEOTIDE SEQUENCE</scope>
    <source>
        <strain evidence="2">KSB1_88</strain>
    </source>
</reference>